<feature type="compositionally biased region" description="Basic residues" evidence="2">
    <location>
        <begin position="458"/>
        <end position="493"/>
    </location>
</feature>
<evidence type="ECO:0000313" key="6">
    <source>
        <dbReference type="RefSeq" id="XP_016773384.2"/>
    </source>
</evidence>
<evidence type="ECO:0000313" key="5">
    <source>
        <dbReference type="Proteomes" id="UP000005203"/>
    </source>
</evidence>
<dbReference type="InterPro" id="IPR004963">
    <property type="entry name" value="PAE/NOTUM"/>
</dbReference>
<evidence type="ECO:0000256" key="2">
    <source>
        <dbReference type="SAM" id="MobiDB-lite"/>
    </source>
</evidence>
<sequence length="599" mass="67830">MRIELQISVCLTALALSTIAAEEMPRNTVSVSSGTASIQSNTIQKLIKILEKYGLEEQRGLKRVYLSNRSITCNDGSQAGFYLRKSHGSRRWIIFLEGGWYCYDHKSCRNRWLRLRHLMTSTQWPETRDVGGLLSANPEENPYWWNANHVFVPYCTSDSWSGTRGSLNDMFSFMGAEIVLQVVRDLVPLGLENASSLLLAGSSAGGTGVMLNLDHVHNLVHHDLGLKHIAIRGVSDSGWFLDRAPYTPNGLSPVDVVHKGMELWKARMPHNCVNKHRNEPWRCYFGYRLYPTLTAPLFVFQWLFDEAQMSADNVGAPVTKQQWDYIHKMGDSLRQTFENVTAVFAPSCISHSVLTKRDWQLVKIDEVSLAQALHCWEQMPIGNHRNVTRSPIETNQPCTKSLRKLVRSGLTKGNGTSSEAGRSGKGESVAELQKVRSPLKSVMGKTSSNVVVQDKEGRKRKRRKHKGKRRNKEARSRKEKHERRKASGRRKGNKQNNDSNHTGMFNGTRPQRSVIPSGKRKCVQGCHFRLIERCTWPQCNHSCPKLHNPFTGEEMDFIELLKSFGLDMKSVANALGIDIQTLNSMDHDELLNLLTQRAN</sequence>
<dbReference type="GO" id="GO:0016787">
    <property type="term" value="F:hydrolase activity"/>
    <property type="evidence" value="ECO:0007669"/>
    <property type="project" value="InterPro"/>
</dbReference>
<evidence type="ECO:0000313" key="4">
    <source>
        <dbReference type="EnsemblMetazoa" id="XP_016773384"/>
    </source>
</evidence>
<feature type="chain" id="PRO_5044659992" evidence="3">
    <location>
        <begin position="22"/>
        <end position="599"/>
    </location>
</feature>
<reference evidence="5" key="3">
    <citation type="submission" date="2025-05" db="UniProtKB">
        <authorList>
            <consortium name="RefSeq"/>
        </authorList>
    </citation>
    <scope>NUCLEOTIDE SEQUENCE [LARGE SCALE GENOMIC DNA]</scope>
    <source>
        <strain evidence="5">DH4</strain>
    </source>
</reference>
<keyword evidence="3" id="KW-0732">Signal</keyword>
<reference evidence="4" key="1">
    <citation type="submission" date="2021-01" db="UniProtKB">
        <authorList>
            <consortium name="EnsemblMetazoa"/>
        </authorList>
    </citation>
    <scope>IDENTIFICATION</scope>
    <source>
        <strain evidence="4">DH4</strain>
    </source>
</reference>
<protein>
    <submittedName>
        <fullName evidence="6">Palmitoleoyl-protein carboxylesterase NOTUM</fullName>
    </submittedName>
</protein>
<organism evidence="4">
    <name type="scientific">Apis mellifera</name>
    <name type="common">Honeybee</name>
    <dbReference type="NCBI Taxonomy" id="7460"/>
    <lineage>
        <taxon>Eukaryota</taxon>
        <taxon>Metazoa</taxon>
        <taxon>Ecdysozoa</taxon>
        <taxon>Arthropoda</taxon>
        <taxon>Hexapoda</taxon>
        <taxon>Insecta</taxon>
        <taxon>Pterygota</taxon>
        <taxon>Neoptera</taxon>
        <taxon>Endopterygota</taxon>
        <taxon>Hymenoptera</taxon>
        <taxon>Apocrita</taxon>
        <taxon>Aculeata</taxon>
        <taxon>Apoidea</taxon>
        <taxon>Anthophila</taxon>
        <taxon>Apidae</taxon>
        <taxon>Apis</taxon>
    </lineage>
</organism>
<feature type="compositionally biased region" description="Polar residues" evidence="2">
    <location>
        <begin position="494"/>
        <end position="511"/>
    </location>
</feature>
<evidence type="ECO:0000256" key="3">
    <source>
        <dbReference type="SAM" id="SignalP"/>
    </source>
</evidence>
<comment type="similarity">
    <text evidence="1">Belongs to the pectinacetylesterase family. Notum subfamily.</text>
</comment>
<name>A0A7M7ILA0_APIME</name>
<dbReference type="RefSeq" id="XP_016773384.2">
    <property type="nucleotide sequence ID" value="XM_016917895.2"/>
</dbReference>
<accession>A0A7M7ILA0</accession>
<dbReference type="EnsemblMetazoa" id="XM_016917895">
    <property type="protein sequence ID" value="XP_016773384"/>
    <property type="gene ID" value="LOC107963993"/>
</dbReference>
<feature type="compositionally biased region" description="Polar residues" evidence="2">
    <location>
        <begin position="411"/>
        <end position="420"/>
    </location>
</feature>
<dbReference type="PANTHER" id="PTHR21562">
    <property type="entry name" value="NOTUM-RELATED"/>
    <property type="match status" value="1"/>
</dbReference>
<evidence type="ECO:0000256" key="1">
    <source>
        <dbReference type="ARBA" id="ARBA00010213"/>
    </source>
</evidence>
<proteinExistence type="inferred from homology"/>
<gene>
    <name evidence="6" type="primary">LOC107963993</name>
</gene>
<accession>A0A8B7KSV7</accession>
<dbReference type="KEGG" id="ame:107963993"/>
<dbReference type="Pfam" id="PF03283">
    <property type="entry name" value="PAE"/>
    <property type="match status" value="1"/>
</dbReference>
<feature type="region of interest" description="Disordered" evidence="2">
    <location>
        <begin position="408"/>
        <end position="516"/>
    </location>
</feature>
<keyword evidence="5" id="KW-1185">Reference proteome</keyword>
<dbReference type="OrthoDB" id="2015280at2759"/>
<feature type="signal peptide" evidence="3">
    <location>
        <begin position="1"/>
        <end position="21"/>
    </location>
</feature>
<dbReference type="Proteomes" id="UP000005203">
    <property type="component" value="Linkage group LG1"/>
</dbReference>
<reference evidence="6" key="2">
    <citation type="submission" date="2025-04" db="UniProtKB">
        <authorList>
            <consortium name="RefSeq"/>
        </authorList>
    </citation>
    <scope>IDENTIFICATION</scope>
    <source>
        <strain evidence="6">DH4</strain>
        <tissue evidence="6">Whole body</tissue>
    </source>
</reference>
<dbReference type="PANTHER" id="PTHR21562:SF122">
    <property type="entry name" value="PALMITOLEOYL-PROTEIN CARBOXYLESTERASE NOTUM"/>
    <property type="match status" value="1"/>
</dbReference>
<dbReference type="AlphaFoldDB" id="A0A7M7ILA0"/>
<dbReference type="GeneID" id="107963993"/>